<organism evidence="10 11">
    <name type="scientific">Nitrosomonas ureae</name>
    <dbReference type="NCBI Taxonomy" id="44577"/>
    <lineage>
        <taxon>Bacteria</taxon>
        <taxon>Pseudomonadati</taxon>
        <taxon>Pseudomonadota</taxon>
        <taxon>Betaproteobacteria</taxon>
        <taxon>Nitrosomonadales</taxon>
        <taxon>Nitrosomonadaceae</taxon>
        <taxon>Nitrosomonas</taxon>
    </lineage>
</organism>
<comment type="cofactor">
    <cofactor evidence="1 8">
        <name>Zn(2+)</name>
        <dbReference type="ChEBI" id="CHEBI:29105"/>
    </cofactor>
</comment>
<dbReference type="InterPro" id="IPR036291">
    <property type="entry name" value="NAD(P)-bd_dom_sf"/>
</dbReference>
<evidence type="ECO:0000313" key="11">
    <source>
        <dbReference type="Proteomes" id="UP000182882"/>
    </source>
</evidence>
<dbReference type="InterPro" id="IPR029752">
    <property type="entry name" value="D-isomer_DH_CS1"/>
</dbReference>
<dbReference type="SUPFAM" id="SSF50129">
    <property type="entry name" value="GroES-like"/>
    <property type="match status" value="1"/>
</dbReference>
<dbReference type="Pfam" id="PF00107">
    <property type="entry name" value="ADH_zinc_N"/>
    <property type="match status" value="1"/>
</dbReference>
<dbReference type="GO" id="GO:0008106">
    <property type="term" value="F:alcohol dehydrogenase (NADP+) activity"/>
    <property type="evidence" value="ECO:0007669"/>
    <property type="project" value="UniProtKB-EC"/>
</dbReference>
<dbReference type="FunFam" id="3.90.180.10:FF:000018">
    <property type="entry name" value="NAD(P)-dependent alcohol dehydrogenase"/>
    <property type="match status" value="1"/>
</dbReference>
<evidence type="ECO:0000256" key="6">
    <source>
        <dbReference type="ARBA" id="ARBA00023002"/>
    </source>
</evidence>
<dbReference type="Proteomes" id="UP000182882">
    <property type="component" value="Unassembled WGS sequence"/>
</dbReference>
<dbReference type="PROSITE" id="PS00065">
    <property type="entry name" value="D_2_HYDROXYACID_DH_1"/>
    <property type="match status" value="1"/>
</dbReference>
<dbReference type="Gene3D" id="3.90.180.10">
    <property type="entry name" value="Medium-chain alcohol dehydrogenases, catalytic domain"/>
    <property type="match status" value="1"/>
</dbReference>
<dbReference type="InterPro" id="IPR020843">
    <property type="entry name" value="ER"/>
</dbReference>
<dbReference type="FunFam" id="3.40.50.720:FF:000022">
    <property type="entry name" value="Cinnamyl alcohol dehydrogenase"/>
    <property type="match status" value="1"/>
</dbReference>
<name>A0A1H2GIS6_9PROT</name>
<evidence type="ECO:0000256" key="2">
    <source>
        <dbReference type="ARBA" id="ARBA00008072"/>
    </source>
</evidence>
<dbReference type="Gene3D" id="3.40.50.720">
    <property type="entry name" value="NAD(P)-binding Rossmann-like Domain"/>
    <property type="match status" value="1"/>
</dbReference>
<sequence>MIKAYAASEPGGKLQPYEYDPGPLGDHDVEIAVEFCGLCHSDLSMLHNNWGITQYPFVPGHEIIGTISAKGTHVKNFSLKQRVGLGWHAGYCMTCHSCLSGDHNLCAQPESTIVGRHGGFADYVRASAASIVALPHGLNAQSAGPLFCGGITVFNPLLQFNIPPTAAVAVIGIGGLGHIALQFLKAWGCRVTAFTSSEEKRKEALILGAHDVLDTRNPVELATAANRFDLILATVNVKLDWNAYIATLRPKGRLHLLGVPLEPLEINVFPVISNQYTISGSPVGSPASIATMLQFAEQHKIEPIVEIFRMDQINEALARLASGDAKYRVVLSGQQ</sequence>
<gene>
    <name evidence="10" type="ORF">SAMN05216406_1333</name>
</gene>
<evidence type="ECO:0000256" key="7">
    <source>
        <dbReference type="ARBA" id="ARBA00024074"/>
    </source>
</evidence>
<dbReference type="EC" id="1.1.1.2" evidence="7"/>
<dbReference type="InterPro" id="IPR047109">
    <property type="entry name" value="CAD-like"/>
</dbReference>
<dbReference type="SMART" id="SM00829">
    <property type="entry name" value="PKS_ER"/>
    <property type="match status" value="1"/>
</dbReference>
<keyword evidence="5" id="KW-0521">NADP</keyword>
<dbReference type="CDD" id="cd05283">
    <property type="entry name" value="CAD1"/>
    <property type="match status" value="1"/>
</dbReference>
<dbReference type="GO" id="GO:0008270">
    <property type="term" value="F:zinc ion binding"/>
    <property type="evidence" value="ECO:0007669"/>
    <property type="project" value="InterPro"/>
</dbReference>
<dbReference type="InterPro" id="IPR011032">
    <property type="entry name" value="GroES-like_sf"/>
</dbReference>
<proteinExistence type="inferred from homology"/>
<dbReference type="InterPro" id="IPR002328">
    <property type="entry name" value="ADH_Zn_CS"/>
</dbReference>
<keyword evidence="6" id="KW-0560">Oxidoreductase</keyword>
<keyword evidence="4 8" id="KW-0862">Zinc</keyword>
<feature type="domain" description="Enoyl reductase (ER)" evidence="9">
    <location>
        <begin position="11"/>
        <end position="331"/>
    </location>
</feature>
<evidence type="ECO:0000256" key="4">
    <source>
        <dbReference type="ARBA" id="ARBA00022833"/>
    </source>
</evidence>
<comment type="similarity">
    <text evidence="2 8">Belongs to the zinc-containing alcohol dehydrogenase family.</text>
</comment>
<evidence type="ECO:0000256" key="5">
    <source>
        <dbReference type="ARBA" id="ARBA00022857"/>
    </source>
</evidence>
<dbReference type="PANTHER" id="PTHR42683">
    <property type="entry name" value="ALDEHYDE REDUCTASE"/>
    <property type="match status" value="1"/>
</dbReference>
<dbReference type="RefSeq" id="WP_062559186.1">
    <property type="nucleotide sequence ID" value="NZ_CP013341.1"/>
</dbReference>
<dbReference type="InterPro" id="IPR013149">
    <property type="entry name" value="ADH-like_C"/>
</dbReference>
<dbReference type="EMBL" id="FNLN01000033">
    <property type="protein sequence ID" value="SDU19636.1"/>
    <property type="molecule type" value="Genomic_DNA"/>
</dbReference>
<reference evidence="11" key="1">
    <citation type="submission" date="2016-10" db="EMBL/GenBank/DDBJ databases">
        <authorList>
            <person name="Varghese N."/>
            <person name="Submissions S."/>
        </authorList>
    </citation>
    <scope>NUCLEOTIDE SEQUENCE [LARGE SCALE GENOMIC DNA]</scope>
    <source>
        <strain evidence="11">Nm10</strain>
    </source>
</reference>
<evidence type="ECO:0000256" key="8">
    <source>
        <dbReference type="RuleBase" id="RU361277"/>
    </source>
</evidence>
<dbReference type="InterPro" id="IPR013154">
    <property type="entry name" value="ADH-like_N"/>
</dbReference>
<keyword evidence="11" id="KW-1185">Reference proteome</keyword>
<evidence type="ECO:0000256" key="1">
    <source>
        <dbReference type="ARBA" id="ARBA00001947"/>
    </source>
</evidence>
<protein>
    <recommendedName>
        <fullName evidence="7">alcohol dehydrogenase (NADP(+))</fullName>
        <ecNumber evidence="7">1.1.1.2</ecNumber>
    </recommendedName>
</protein>
<keyword evidence="3 8" id="KW-0479">Metal-binding</keyword>
<dbReference type="PROSITE" id="PS00059">
    <property type="entry name" value="ADH_ZINC"/>
    <property type="match status" value="1"/>
</dbReference>
<evidence type="ECO:0000256" key="3">
    <source>
        <dbReference type="ARBA" id="ARBA00022723"/>
    </source>
</evidence>
<dbReference type="KEGG" id="nur:ATY38_10105"/>
<evidence type="ECO:0000259" key="9">
    <source>
        <dbReference type="SMART" id="SM00829"/>
    </source>
</evidence>
<dbReference type="Pfam" id="PF08240">
    <property type="entry name" value="ADH_N"/>
    <property type="match status" value="1"/>
</dbReference>
<accession>A0A1H2GIS6</accession>
<dbReference type="AlphaFoldDB" id="A0A1H2GIS6"/>
<dbReference type="SUPFAM" id="SSF51735">
    <property type="entry name" value="NAD(P)-binding Rossmann-fold domains"/>
    <property type="match status" value="1"/>
</dbReference>
<evidence type="ECO:0000313" key="10">
    <source>
        <dbReference type="EMBL" id="SDU19636.1"/>
    </source>
</evidence>